<organism evidence="3 4">
    <name type="scientific">Candidatus Onthenecus intestinigallinarum</name>
    <dbReference type="NCBI Taxonomy" id="2840875"/>
    <lineage>
        <taxon>Bacteria</taxon>
        <taxon>Bacillati</taxon>
        <taxon>Bacillota</taxon>
        <taxon>Clostridia</taxon>
        <taxon>Eubacteriales</taxon>
        <taxon>Candidatus Onthenecus</taxon>
    </lineage>
</organism>
<dbReference type="Proteomes" id="UP000886887">
    <property type="component" value="Unassembled WGS sequence"/>
</dbReference>
<keyword evidence="2" id="KW-0472">Membrane</keyword>
<dbReference type="Pfam" id="PF12670">
    <property type="entry name" value="DUF3792"/>
    <property type="match status" value="1"/>
</dbReference>
<reference evidence="3" key="2">
    <citation type="journal article" date="2021" name="PeerJ">
        <title>Extensive microbial diversity within the chicken gut microbiome revealed by metagenomics and culture.</title>
        <authorList>
            <person name="Gilroy R."/>
            <person name="Ravi A."/>
            <person name="Getino M."/>
            <person name="Pursley I."/>
            <person name="Horton D.L."/>
            <person name="Alikhan N.F."/>
            <person name="Baker D."/>
            <person name="Gharbi K."/>
            <person name="Hall N."/>
            <person name="Watson M."/>
            <person name="Adriaenssens E.M."/>
            <person name="Foster-Nyarko E."/>
            <person name="Jarju S."/>
            <person name="Secka A."/>
            <person name="Antonio M."/>
            <person name="Oren A."/>
            <person name="Chaudhuri R.R."/>
            <person name="La Ragione R."/>
            <person name="Hildebrand F."/>
            <person name="Pallen M.J."/>
        </authorList>
    </citation>
    <scope>NUCLEOTIDE SEQUENCE</scope>
    <source>
        <strain evidence="3">ChiSxjej2B14-6234</strain>
    </source>
</reference>
<feature type="transmembrane region" description="Helical" evidence="2">
    <location>
        <begin position="119"/>
        <end position="140"/>
    </location>
</feature>
<feature type="transmembrane region" description="Helical" evidence="2">
    <location>
        <begin position="31"/>
        <end position="56"/>
    </location>
</feature>
<keyword evidence="2" id="KW-1133">Transmembrane helix</keyword>
<name>A0A9D0Z9W2_9FIRM</name>
<evidence type="ECO:0000256" key="1">
    <source>
        <dbReference type="SAM" id="MobiDB-lite"/>
    </source>
</evidence>
<reference evidence="3" key="1">
    <citation type="submission" date="2020-10" db="EMBL/GenBank/DDBJ databases">
        <authorList>
            <person name="Gilroy R."/>
        </authorList>
    </citation>
    <scope>NUCLEOTIDE SEQUENCE</scope>
    <source>
        <strain evidence="3">ChiSxjej2B14-6234</strain>
    </source>
</reference>
<protein>
    <submittedName>
        <fullName evidence="3">TIGR04086 family membrane protein</fullName>
    </submittedName>
</protein>
<evidence type="ECO:0000313" key="4">
    <source>
        <dbReference type="Proteomes" id="UP000886887"/>
    </source>
</evidence>
<proteinExistence type="predicted"/>
<keyword evidence="2" id="KW-0812">Transmembrane</keyword>
<dbReference type="AlphaFoldDB" id="A0A9D0Z9W2"/>
<dbReference type="InterPro" id="IPR023804">
    <property type="entry name" value="DUF3792_TM"/>
</dbReference>
<comment type="caution">
    <text evidence="3">The sequence shown here is derived from an EMBL/GenBank/DDBJ whole genome shotgun (WGS) entry which is preliminary data.</text>
</comment>
<evidence type="ECO:0000256" key="2">
    <source>
        <dbReference type="SAM" id="Phobius"/>
    </source>
</evidence>
<dbReference type="EMBL" id="DVFJ01000015">
    <property type="protein sequence ID" value="HIQ71649.1"/>
    <property type="molecule type" value="Genomic_DNA"/>
</dbReference>
<feature type="transmembrane region" description="Helical" evidence="2">
    <location>
        <begin position="95"/>
        <end position="113"/>
    </location>
</feature>
<evidence type="ECO:0000313" key="3">
    <source>
        <dbReference type="EMBL" id="HIQ71649.1"/>
    </source>
</evidence>
<feature type="compositionally biased region" description="Polar residues" evidence="1">
    <location>
        <begin position="1"/>
        <end position="12"/>
    </location>
</feature>
<dbReference type="NCBIfam" id="TIGR04086">
    <property type="entry name" value="TIGR04086_membr"/>
    <property type="match status" value="1"/>
</dbReference>
<sequence length="146" mass="14861">MRQATSARTQDTLIRRKPRAPGRGSGQFRRLLWGFLSAVAATVLGVALFALALRVWPLSSGAITTVNQLLKLAAILVGALVAVGRGGERGAMRGAAVGLLYMGLGVALYGLLSGQQLGLAGYAADIGMGVAAGGLCGMILSNLPAK</sequence>
<feature type="transmembrane region" description="Helical" evidence="2">
    <location>
        <begin position="62"/>
        <end position="83"/>
    </location>
</feature>
<accession>A0A9D0Z9W2</accession>
<gene>
    <name evidence="3" type="ORF">IAB73_05510</name>
</gene>
<feature type="region of interest" description="Disordered" evidence="1">
    <location>
        <begin position="1"/>
        <end position="24"/>
    </location>
</feature>